<evidence type="ECO:0000256" key="1">
    <source>
        <dbReference type="ARBA" id="ARBA00023015"/>
    </source>
</evidence>
<dbReference type="PANTHER" id="PTHR30055">
    <property type="entry name" value="HTH-TYPE TRANSCRIPTIONAL REGULATOR RUTR"/>
    <property type="match status" value="1"/>
</dbReference>
<evidence type="ECO:0000313" key="6">
    <source>
        <dbReference type="EMBL" id="GGD16624.1"/>
    </source>
</evidence>
<evidence type="ECO:0000313" key="7">
    <source>
        <dbReference type="Proteomes" id="UP000613582"/>
    </source>
</evidence>
<keyword evidence="2 4" id="KW-0238">DNA-binding</keyword>
<keyword evidence="3" id="KW-0804">Transcription</keyword>
<dbReference type="InterPro" id="IPR001647">
    <property type="entry name" value="HTH_TetR"/>
</dbReference>
<evidence type="ECO:0000256" key="3">
    <source>
        <dbReference type="ARBA" id="ARBA00023163"/>
    </source>
</evidence>
<keyword evidence="7" id="KW-1185">Reference proteome</keyword>
<dbReference type="InterPro" id="IPR009057">
    <property type="entry name" value="Homeodomain-like_sf"/>
</dbReference>
<feature type="domain" description="HTH tetR-type" evidence="5">
    <location>
        <begin position="10"/>
        <end position="70"/>
    </location>
</feature>
<dbReference type="InterPro" id="IPR025996">
    <property type="entry name" value="MT1864/Rv1816-like_C"/>
</dbReference>
<sequence>MAEEKSYHHGNLREALLMAGLELLQEQGASGFSLRACAARAGVSHAAPAHHFGDMKTLLSTIAAGGYLTLAQTMNTARKSVGTDAARAIEAIAAAYIGFAMGNSALFSLMMDGERTDGANADLQGGVAALKAEIAAVASPASRRTGPAGPHTPALMETFLWSMLQGLSQLAIAGRLEEGGAVSRQASDLVRTVSTLMLEG</sequence>
<comment type="caution">
    <text evidence="6">The sequence shown here is derived from an EMBL/GenBank/DDBJ whole genome shotgun (WGS) entry which is preliminary data.</text>
</comment>
<reference evidence="6" key="2">
    <citation type="submission" date="2020-09" db="EMBL/GenBank/DDBJ databases">
        <authorList>
            <person name="Sun Q."/>
            <person name="Zhou Y."/>
        </authorList>
    </citation>
    <scope>NUCLEOTIDE SEQUENCE</scope>
    <source>
        <strain evidence="6">CGMCC 1.12921</strain>
    </source>
</reference>
<dbReference type="SUPFAM" id="SSF48498">
    <property type="entry name" value="Tetracyclin repressor-like, C-terminal domain"/>
    <property type="match status" value="1"/>
</dbReference>
<dbReference type="GO" id="GO:0000976">
    <property type="term" value="F:transcription cis-regulatory region binding"/>
    <property type="evidence" value="ECO:0007669"/>
    <property type="project" value="TreeGrafter"/>
</dbReference>
<dbReference type="Proteomes" id="UP000613582">
    <property type="component" value="Unassembled WGS sequence"/>
</dbReference>
<gene>
    <name evidence="6" type="ORF">GCM10011342_26760</name>
</gene>
<evidence type="ECO:0000256" key="4">
    <source>
        <dbReference type="PROSITE-ProRule" id="PRU00335"/>
    </source>
</evidence>
<keyword evidence="1" id="KW-0805">Transcription regulation</keyword>
<dbReference type="PANTHER" id="PTHR30055:SF220">
    <property type="entry name" value="TETR-FAMILY REGULATORY PROTEIN"/>
    <property type="match status" value="1"/>
</dbReference>
<organism evidence="6 7">
    <name type="scientific">Aquisalinus flavus</name>
    <dbReference type="NCBI Taxonomy" id="1526572"/>
    <lineage>
        <taxon>Bacteria</taxon>
        <taxon>Pseudomonadati</taxon>
        <taxon>Pseudomonadota</taxon>
        <taxon>Alphaproteobacteria</taxon>
        <taxon>Parvularculales</taxon>
        <taxon>Parvularculaceae</taxon>
        <taxon>Aquisalinus</taxon>
    </lineage>
</organism>
<reference evidence="6" key="1">
    <citation type="journal article" date="2014" name="Int. J. Syst. Evol. Microbiol.">
        <title>Complete genome sequence of Corynebacterium casei LMG S-19264T (=DSM 44701T), isolated from a smear-ripened cheese.</title>
        <authorList>
            <consortium name="US DOE Joint Genome Institute (JGI-PGF)"/>
            <person name="Walter F."/>
            <person name="Albersmeier A."/>
            <person name="Kalinowski J."/>
            <person name="Ruckert C."/>
        </authorList>
    </citation>
    <scope>NUCLEOTIDE SEQUENCE</scope>
    <source>
        <strain evidence="6">CGMCC 1.12921</strain>
    </source>
</reference>
<dbReference type="Pfam" id="PF13305">
    <property type="entry name" value="TetR_C_33"/>
    <property type="match status" value="1"/>
</dbReference>
<protein>
    <recommendedName>
        <fullName evidence="5">HTH tetR-type domain-containing protein</fullName>
    </recommendedName>
</protein>
<dbReference type="AlphaFoldDB" id="A0A8J2Y7N0"/>
<accession>A0A8J2Y7N0</accession>
<dbReference type="InterPro" id="IPR050109">
    <property type="entry name" value="HTH-type_TetR-like_transc_reg"/>
</dbReference>
<dbReference type="RefSeq" id="WP_188157932.1">
    <property type="nucleotide sequence ID" value="NZ_BMGH01000001.1"/>
</dbReference>
<dbReference type="SUPFAM" id="SSF46689">
    <property type="entry name" value="Homeodomain-like"/>
    <property type="match status" value="1"/>
</dbReference>
<dbReference type="Gene3D" id="1.10.357.10">
    <property type="entry name" value="Tetracycline Repressor, domain 2"/>
    <property type="match status" value="1"/>
</dbReference>
<evidence type="ECO:0000256" key="2">
    <source>
        <dbReference type="ARBA" id="ARBA00023125"/>
    </source>
</evidence>
<feature type="DNA-binding region" description="H-T-H motif" evidence="4">
    <location>
        <begin position="33"/>
        <end position="52"/>
    </location>
</feature>
<dbReference type="Pfam" id="PF00440">
    <property type="entry name" value="TetR_N"/>
    <property type="match status" value="1"/>
</dbReference>
<dbReference type="EMBL" id="BMGH01000001">
    <property type="protein sequence ID" value="GGD16624.1"/>
    <property type="molecule type" value="Genomic_DNA"/>
</dbReference>
<proteinExistence type="predicted"/>
<name>A0A8J2Y7N0_9PROT</name>
<dbReference type="PROSITE" id="PS50977">
    <property type="entry name" value="HTH_TETR_2"/>
    <property type="match status" value="1"/>
</dbReference>
<dbReference type="InterPro" id="IPR036271">
    <property type="entry name" value="Tet_transcr_reg_TetR-rel_C_sf"/>
</dbReference>
<evidence type="ECO:0000259" key="5">
    <source>
        <dbReference type="PROSITE" id="PS50977"/>
    </source>
</evidence>
<dbReference type="GO" id="GO:0003700">
    <property type="term" value="F:DNA-binding transcription factor activity"/>
    <property type="evidence" value="ECO:0007669"/>
    <property type="project" value="TreeGrafter"/>
</dbReference>